<name>A0A319EIB2_ASPSB</name>
<keyword evidence="1" id="KW-0812">Transmembrane</keyword>
<dbReference type="VEuPathDB" id="FungiDB:BO78DRAFT_46372"/>
<evidence type="ECO:0000313" key="3">
    <source>
        <dbReference type="Proteomes" id="UP000248423"/>
    </source>
</evidence>
<evidence type="ECO:0000313" key="2">
    <source>
        <dbReference type="EMBL" id="PYI09151.1"/>
    </source>
</evidence>
<feature type="transmembrane region" description="Helical" evidence="1">
    <location>
        <begin position="215"/>
        <end position="238"/>
    </location>
</feature>
<keyword evidence="3" id="KW-1185">Reference proteome</keyword>
<evidence type="ECO:0000256" key="1">
    <source>
        <dbReference type="SAM" id="Phobius"/>
    </source>
</evidence>
<protein>
    <recommendedName>
        <fullName evidence="4">Integral membrane protein</fullName>
    </recommendedName>
</protein>
<keyword evidence="1" id="KW-1133">Transmembrane helix</keyword>
<gene>
    <name evidence="2" type="ORF">BO78DRAFT_46372</name>
</gene>
<dbReference type="AlphaFoldDB" id="A0A319EIB2"/>
<dbReference type="EMBL" id="KZ826329">
    <property type="protein sequence ID" value="PYI09151.1"/>
    <property type="molecule type" value="Genomic_DNA"/>
</dbReference>
<dbReference type="OrthoDB" id="4507588at2759"/>
<feature type="transmembrane region" description="Helical" evidence="1">
    <location>
        <begin position="89"/>
        <end position="109"/>
    </location>
</feature>
<reference evidence="2 3" key="1">
    <citation type="submission" date="2018-02" db="EMBL/GenBank/DDBJ databases">
        <title>The genomes of Aspergillus section Nigri reveals drivers in fungal speciation.</title>
        <authorList>
            <consortium name="DOE Joint Genome Institute"/>
            <person name="Vesth T.C."/>
            <person name="Nybo J."/>
            <person name="Theobald S."/>
            <person name="Brandl J."/>
            <person name="Frisvad J.C."/>
            <person name="Nielsen K.F."/>
            <person name="Lyhne E.K."/>
            <person name="Kogle M.E."/>
            <person name="Kuo A."/>
            <person name="Riley R."/>
            <person name="Clum A."/>
            <person name="Nolan M."/>
            <person name="Lipzen A."/>
            <person name="Salamov A."/>
            <person name="Henrissat B."/>
            <person name="Wiebenga A."/>
            <person name="De vries R.P."/>
            <person name="Grigoriev I.V."/>
            <person name="Mortensen U.H."/>
            <person name="Andersen M.R."/>
            <person name="Baker S.E."/>
        </authorList>
    </citation>
    <scope>NUCLEOTIDE SEQUENCE [LARGE SCALE GENOMIC DNA]</scope>
    <source>
        <strain evidence="2 3">CBS 121057</strain>
    </source>
</reference>
<feature type="transmembrane region" description="Helical" evidence="1">
    <location>
        <begin position="129"/>
        <end position="150"/>
    </location>
</feature>
<dbReference type="Proteomes" id="UP000248423">
    <property type="component" value="Unassembled WGS sequence"/>
</dbReference>
<keyword evidence="1" id="KW-0472">Membrane</keyword>
<accession>A0A319EIB2</accession>
<sequence length="343" mass="38078">MNRLLFLTQNGDCITLHKTMAPQRGSNSYSSYRSSAGSMCSQNDAFASNSSRIDIAFGALYLLIYIGLFCTTVVRFFTSRKKRTALKRWFLFGVSIIFMIIEIVISIIMETLYECGIASERITNRSAISVYWLYNLGRYALFVIILLPICRRLHQQARNANRLILIAHSICLALLGLLLICAVALETKIIDGLYGSDRDYTVYTLMSPERDLHTALYVFEVIAMLMAAASMIVALLRAPHLRKGTLGPSLAVLIISCLGLPLTSLAGFVDSAYRAIRTQSDVDYTNRSQEAQTFIANLFYSCAFLSALLVAGSRQLADDSYKVTPRASMQGPVYAPQGGHPIR</sequence>
<organism evidence="2 3">
    <name type="scientific">Aspergillus sclerotiicarbonarius (strain CBS 121057 / IBT 28362)</name>
    <dbReference type="NCBI Taxonomy" id="1448318"/>
    <lineage>
        <taxon>Eukaryota</taxon>
        <taxon>Fungi</taxon>
        <taxon>Dikarya</taxon>
        <taxon>Ascomycota</taxon>
        <taxon>Pezizomycotina</taxon>
        <taxon>Eurotiomycetes</taxon>
        <taxon>Eurotiomycetidae</taxon>
        <taxon>Eurotiales</taxon>
        <taxon>Aspergillaceae</taxon>
        <taxon>Aspergillus</taxon>
        <taxon>Aspergillus subgen. Circumdati</taxon>
    </lineage>
</organism>
<proteinExistence type="predicted"/>
<evidence type="ECO:0008006" key="4">
    <source>
        <dbReference type="Google" id="ProtNLM"/>
    </source>
</evidence>
<feature type="transmembrane region" description="Helical" evidence="1">
    <location>
        <begin position="162"/>
        <end position="185"/>
    </location>
</feature>
<feature type="transmembrane region" description="Helical" evidence="1">
    <location>
        <begin position="293"/>
        <end position="312"/>
    </location>
</feature>
<feature type="transmembrane region" description="Helical" evidence="1">
    <location>
        <begin position="250"/>
        <end position="273"/>
    </location>
</feature>
<feature type="transmembrane region" description="Helical" evidence="1">
    <location>
        <begin position="55"/>
        <end position="77"/>
    </location>
</feature>